<accession>A0AAV4V5K6</accession>
<name>A0AAV4V5K6_9ARAC</name>
<dbReference type="AlphaFoldDB" id="A0AAV4V5K6"/>
<gene>
    <name evidence="1" type="ORF">CDAR_303171</name>
</gene>
<sequence length="130" mass="15148">MDFEHLHRYAYGDDENLKDNVGDLRPTFPGNPRQLRWFLSENHHKIAGVRRTPRDESGLCKNRIRRKKEEKSSQITACYLCSTIELSQLVKGNPNFFVNSTVIKHYVYLTCHQVIDSSKGEKVDVDSRPR</sequence>
<reference evidence="1 2" key="1">
    <citation type="submission" date="2021-06" db="EMBL/GenBank/DDBJ databases">
        <title>Caerostris darwini draft genome.</title>
        <authorList>
            <person name="Kono N."/>
            <person name="Arakawa K."/>
        </authorList>
    </citation>
    <scope>NUCLEOTIDE SEQUENCE [LARGE SCALE GENOMIC DNA]</scope>
</reference>
<comment type="caution">
    <text evidence="1">The sequence shown here is derived from an EMBL/GenBank/DDBJ whole genome shotgun (WGS) entry which is preliminary data.</text>
</comment>
<keyword evidence="2" id="KW-1185">Reference proteome</keyword>
<dbReference type="Proteomes" id="UP001054837">
    <property type="component" value="Unassembled WGS sequence"/>
</dbReference>
<proteinExistence type="predicted"/>
<evidence type="ECO:0000313" key="1">
    <source>
        <dbReference type="EMBL" id="GIY64800.1"/>
    </source>
</evidence>
<protein>
    <submittedName>
        <fullName evidence="1">Uncharacterized protein</fullName>
    </submittedName>
</protein>
<dbReference type="EMBL" id="BPLQ01012350">
    <property type="protein sequence ID" value="GIY64800.1"/>
    <property type="molecule type" value="Genomic_DNA"/>
</dbReference>
<organism evidence="1 2">
    <name type="scientific">Caerostris darwini</name>
    <dbReference type="NCBI Taxonomy" id="1538125"/>
    <lineage>
        <taxon>Eukaryota</taxon>
        <taxon>Metazoa</taxon>
        <taxon>Ecdysozoa</taxon>
        <taxon>Arthropoda</taxon>
        <taxon>Chelicerata</taxon>
        <taxon>Arachnida</taxon>
        <taxon>Araneae</taxon>
        <taxon>Araneomorphae</taxon>
        <taxon>Entelegynae</taxon>
        <taxon>Araneoidea</taxon>
        <taxon>Araneidae</taxon>
        <taxon>Caerostris</taxon>
    </lineage>
</organism>
<evidence type="ECO:0000313" key="2">
    <source>
        <dbReference type="Proteomes" id="UP001054837"/>
    </source>
</evidence>